<evidence type="ECO:0000313" key="3">
    <source>
        <dbReference type="Proteomes" id="UP000007110"/>
    </source>
</evidence>
<dbReference type="OMA" id="CFTTRIT"/>
<feature type="transmembrane region" description="Helical" evidence="1">
    <location>
        <begin position="22"/>
        <end position="45"/>
    </location>
</feature>
<sequence>MGHGVGGYGILMRLKGMANYELVPVVIICGSVCVMAGAFSSYSLFKKTDVVINRKSNPHRWVKVQETEKQKFLTYGLEYKAKPAIEQLQREIGSRK</sequence>
<reference evidence="2" key="2">
    <citation type="submission" date="2021-01" db="UniProtKB">
        <authorList>
            <consortium name="EnsemblMetazoa"/>
        </authorList>
    </citation>
    <scope>IDENTIFICATION</scope>
</reference>
<dbReference type="FunCoup" id="A0A7M7MXX7">
    <property type="interactions" value="151"/>
</dbReference>
<dbReference type="PANTHER" id="PTHR14256">
    <property type="entry name" value="NADH-UBIQUINONE OXIDOREDUCTASE MLRQ SUBUNIT"/>
    <property type="match status" value="1"/>
</dbReference>
<keyword evidence="3" id="KW-1185">Reference proteome</keyword>
<organism evidence="2 3">
    <name type="scientific">Strongylocentrotus purpuratus</name>
    <name type="common">Purple sea urchin</name>
    <dbReference type="NCBI Taxonomy" id="7668"/>
    <lineage>
        <taxon>Eukaryota</taxon>
        <taxon>Metazoa</taxon>
        <taxon>Echinodermata</taxon>
        <taxon>Eleutherozoa</taxon>
        <taxon>Echinozoa</taxon>
        <taxon>Echinoidea</taxon>
        <taxon>Euechinoidea</taxon>
        <taxon>Echinacea</taxon>
        <taxon>Camarodonta</taxon>
        <taxon>Echinidea</taxon>
        <taxon>Strongylocentrotidae</taxon>
        <taxon>Strongylocentrotus</taxon>
    </lineage>
</organism>
<dbReference type="Pfam" id="PF06522">
    <property type="entry name" value="B12D"/>
    <property type="match status" value="1"/>
</dbReference>
<dbReference type="InterPro" id="IPR010530">
    <property type="entry name" value="B12D"/>
</dbReference>
<dbReference type="AlphaFoldDB" id="A0A7M7MXX7"/>
<keyword evidence="1" id="KW-0472">Membrane</keyword>
<protein>
    <submittedName>
        <fullName evidence="2">Uncharacterized protein</fullName>
    </submittedName>
</protein>
<dbReference type="EnsemblMetazoa" id="XM_030972331">
    <property type="protein sequence ID" value="XP_030828191"/>
    <property type="gene ID" value="LOC105440126"/>
</dbReference>
<dbReference type="InParanoid" id="A0A7M7MXX7"/>
<name>A0A7M7MXX7_STRPU</name>
<proteinExistence type="predicted"/>
<dbReference type="OrthoDB" id="5511684at2759"/>
<reference evidence="3" key="1">
    <citation type="submission" date="2015-02" db="EMBL/GenBank/DDBJ databases">
        <title>Genome sequencing for Strongylocentrotus purpuratus.</title>
        <authorList>
            <person name="Murali S."/>
            <person name="Liu Y."/>
            <person name="Vee V."/>
            <person name="English A."/>
            <person name="Wang M."/>
            <person name="Skinner E."/>
            <person name="Han Y."/>
            <person name="Muzny D.M."/>
            <person name="Worley K.C."/>
            <person name="Gibbs R.A."/>
        </authorList>
    </citation>
    <scope>NUCLEOTIDE SEQUENCE</scope>
</reference>
<evidence type="ECO:0000313" key="2">
    <source>
        <dbReference type="EnsemblMetazoa" id="XP_030828191"/>
    </source>
</evidence>
<keyword evidence="1" id="KW-0812">Transmembrane</keyword>
<dbReference type="RefSeq" id="XP_030828191.1">
    <property type="nucleotide sequence ID" value="XM_030972331.1"/>
</dbReference>
<accession>A0A7M7MXX7</accession>
<dbReference type="PANTHER" id="PTHR14256:SF3">
    <property type="entry name" value="NORMAL MUCOSA OF ESOPHAGUS-SPECIFIC GENE 1 PROTEIN"/>
    <property type="match status" value="1"/>
</dbReference>
<dbReference type="Proteomes" id="UP000007110">
    <property type="component" value="Unassembled WGS sequence"/>
</dbReference>
<evidence type="ECO:0000256" key="1">
    <source>
        <dbReference type="SAM" id="Phobius"/>
    </source>
</evidence>
<dbReference type="GeneID" id="105440126"/>
<dbReference type="KEGG" id="spu:105440126"/>
<keyword evidence="1" id="KW-1133">Transmembrane helix</keyword>